<dbReference type="STRING" id="246786.GS18_0203020"/>
<keyword evidence="3" id="KW-1185">Reference proteome</keyword>
<sequence length="111" mass="12768">MSNHQVKDESIQTEKIENKLDSMNNEKMDAILRDFEEFKSYLGDKVEAGKRLGLSDEMLAKGAEKVAGYLANNVEPKNSEEYLLHQLWKVGNDEERHYLAHMLVKLANETN</sequence>
<evidence type="ECO:0008006" key="4">
    <source>
        <dbReference type="Google" id="ProtNLM"/>
    </source>
</evidence>
<accession>A0A084H2W4</accession>
<dbReference type="EMBL" id="JNVC02000001">
    <property type="protein sequence ID" value="KEZ53926.1"/>
    <property type="molecule type" value="Genomic_DNA"/>
</dbReference>
<evidence type="ECO:0000256" key="1">
    <source>
        <dbReference type="SAM" id="Coils"/>
    </source>
</evidence>
<proteinExistence type="predicted"/>
<evidence type="ECO:0000313" key="2">
    <source>
        <dbReference type="EMBL" id="KEZ53926.1"/>
    </source>
</evidence>
<reference evidence="2 3" key="1">
    <citation type="journal article" date="2005" name="Int. J. Syst. Evol. Microbiol.">
        <title>Bacillus cibi sp. nov., isolated from jeotgal, a traditional Korean fermented seafood.</title>
        <authorList>
            <person name="Yoon J.H."/>
            <person name="Lee C.H."/>
            <person name="Oh T.K."/>
        </authorList>
    </citation>
    <scope>NUCLEOTIDE SEQUENCE [LARGE SCALE GENOMIC DNA]</scope>
    <source>
        <strain evidence="2 3">DSM 16189</strain>
    </source>
</reference>
<feature type="coiled-coil region" evidence="1">
    <location>
        <begin position="6"/>
        <end position="33"/>
    </location>
</feature>
<dbReference type="OrthoDB" id="2418090at2"/>
<comment type="caution">
    <text evidence="2">The sequence shown here is derived from an EMBL/GenBank/DDBJ whole genome shotgun (WGS) entry which is preliminary data.</text>
</comment>
<dbReference type="Proteomes" id="UP000028549">
    <property type="component" value="Unassembled WGS sequence"/>
</dbReference>
<gene>
    <name evidence="2" type="ORF">GS18_0203020</name>
</gene>
<name>A0A084H2W4_METID</name>
<keyword evidence="1" id="KW-0175">Coiled coil</keyword>
<evidence type="ECO:0000313" key="3">
    <source>
        <dbReference type="Proteomes" id="UP000028549"/>
    </source>
</evidence>
<protein>
    <recommendedName>
        <fullName evidence="4">DUF3243 domain-containing protein</fullName>
    </recommendedName>
</protein>
<dbReference type="Gene3D" id="1.10.760.20">
    <property type="entry name" value="Protein of unknown function DUF3243"/>
    <property type="match status" value="1"/>
</dbReference>
<dbReference type="InterPro" id="IPR021637">
    <property type="entry name" value="DUF3243"/>
</dbReference>
<organism evidence="2 3">
    <name type="scientific">Metabacillus indicus</name>
    <name type="common">Bacillus indicus</name>
    <dbReference type="NCBI Taxonomy" id="246786"/>
    <lineage>
        <taxon>Bacteria</taxon>
        <taxon>Bacillati</taxon>
        <taxon>Bacillota</taxon>
        <taxon>Bacilli</taxon>
        <taxon>Bacillales</taxon>
        <taxon>Bacillaceae</taxon>
        <taxon>Metabacillus</taxon>
    </lineage>
</organism>
<dbReference type="Pfam" id="PF11588">
    <property type="entry name" value="DUF3243"/>
    <property type="match status" value="1"/>
</dbReference>
<dbReference type="RefSeq" id="WP_029281687.1">
    <property type="nucleotide sequence ID" value="NZ_CANLZQ010000002.1"/>
</dbReference>
<dbReference type="InterPro" id="IPR038292">
    <property type="entry name" value="YmfJ/YflH_sf"/>
</dbReference>
<dbReference type="AlphaFoldDB" id="A0A084H2W4"/>